<dbReference type="InterPro" id="IPR027417">
    <property type="entry name" value="P-loop_NTPase"/>
</dbReference>
<keyword evidence="3" id="KW-0472">Membrane</keyword>
<keyword evidence="2" id="KW-1003">Cell membrane</keyword>
<keyword evidence="6" id="KW-0547">Nucleotide-binding</keyword>
<dbReference type="InterPro" id="IPR050107">
    <property type="entry name" value="ABC_carbohydrate_import_ATPase"/>
</dbReference>
<keyword evidence="5" id="KW-0677">Repeat</keyword>
<sequence length="630" mass="69069">MGRYVRGHRRRGIARHRRRHLSALWPEHEGQHRRAACVSVGTTVQSRRPRGDRSGTQRRREEIRGRHAQGLRHGARRTRWTMTASHVPDTLRAPGVSDTVDASRASNAMREPIARPARPMLELRALSKRFGSVQANDAVDLDVPAGRIVALLGENGSGKSTLMKLVFGIERADSGTIVFKDRELDGHRPGDAIAAGIGMIHQHFMLVESMSVVDNVMLGWPAAGRWLRRAQMAAQVREASARYGLDLDPEQWVSELSFGQRQRVEIVKAIMRGADLLILDEPTSNLSAPEVEGLIAIMRKLKGEGRSVIFITHKLGEVMQACDEGIVLRAGKVVDRFDVSTITRAELARLMVDRDVGAAPQRATLEHDTRVLDVQGLTLRDTRGRTLLDDIGFTLRGGEILAIAGVDGNGQTELVETLAGLRKPSRGSMHLDGVDVSRANARARLAAGIAYIPVDRAHTSLVPAMTIEDNLALRDFARRPWRKRLLLDRAAFRHRALDQIAEFRIACPGPQASAGSLSGGNQQKIVLARELGRTPRVLVAMQPTWGLDPGATRFVIDRVLALRDRGAAILYVSAELEEVLMLGDRIGVLSGGKLKGIVPRDAVDLTALGMMMAGADERTPQRADAQDAYA</sequence>
<dbReference type="EMBL" id="RBZU01000018">
    <property type="protein sequence ID" value="RKP44992.1"/>
    <property type="molecule type" value="Genomic_DNA"/>
</dbReference>
<dbReference type="AlphaFoldDB" id="A0A494X3R3"/>
<organism evidence="10 11">
    <name type="scientific">Pararobbsia silviterrae</name>
    <dbReference type="NCBI Taxonomy" id="1792498"/>
    <lineage>
        <taxon>Bacteria</taxon>
        <taxon>Pseudomonadati</taxon>
        <taxon>Pseudomonadota</taxon>
        <taxon>Betaproteobacteria</taxon>
        <taxon>Burkholderiales</taxon>
        <taxon>Burkholderiaceae</taxon>
        <taxon>Pararobbsia</taxon>
    </lineage>
</organism>
<dbReference type="PANTHER" id="PTHR43790:SF9">
    <property type="entry name" value="GALACTOFURANOSE TRANSPORTER ATP-BINDING PROTEIN YTFR"/>
    <property type="match status" value="1"/>
</dbReference>
<keyword evidence="3" id="KW-0997">Cell inner membrane</keyword>
<keyword evidence="11" id="KW-1185">Reference proteome</keyword>
<evidence type="ECO:0000256" key="3">
    <source>
        <dbReference type="ARBA" id="ARBA00022519"/>
    </source>
</evidence>
<gene>
    <name evidence="10" type="ORF">D7S86_26505</name>
</gene>
<evidence type="ECO:0000259" key="9">
    <source>
        <dbReference type="PROSITE" id="PS50893"/>
    </source>
</evidence>
<evidence type="ECO:0000256" key="1">
    <source>
        <dbReference type="ARBA" id="ARBA00022448"/>
    </source>
</evidence>
<proteinExistence type="predicted"/>
<dbReference type="Pfam" id="PF00005">
    <property type="entry name" value="ABC_tran"/>
    <property type="match status" value="2"/>
</dbReference>
<protein>
    <submittedName>
        <fullName evidence="10">ABC transporter ATP-binding protein</fullName>
    </submittedName>
</protein>
<name>A0A494X3R3_9BURK</name>
<dbReference type="InterPro" id="IPR003593">
    <property type="entry name" value="AAA+_ATPase"/>
</dbReference>
<feature type="domain" description="ABC transporter" evidence="9">
    <location>
        <begin position="121"/>
        <end position="355"/>
    </location>
</feature>
<feature type="region of interest" description="Disordered" evidence="8">
    <location>
        <begin position="41"/>
        <end position="75"/>
    </location>
</feature>
<dbReference type="Proteomes" id="UP000270342">
    <property type="component" value="Unassembled WGS sequence"/>
</dbReference>
<dbReference type="Gene3D" id="3.40.50.300">
    <property type="entry name" value="P-loop containing nucleotide triphosphate hydrolases"/>
    <property type="match status" value="2"/>
</dbReference>
<dbReference type="SMART" id="SM00382">
    <property type="entry name" value="AAA"/>
    <property type="match status" value="2"/>
</dbReference>
<dbReference type="CDD" id="cd03215">
    <property type="entry name" value="ABC_Carb_Monos_II"/>
    <property type="match status" value="1"/>
</dbReference>
<feature type="compositionally biased region" description="Basic residues" evidence="8">
    <location>
        <begin position="66"/>
        <end position="75"/>
    </location>
</feature>
<keyword evidence="1" id="KW-0813">Transport</keyword>
<dbReference type="GO" id="GO:0005524">
    <property type="term" value="F:ATP binding"/>
    <property type="evidence" value="ECO:0007669"/>
    <property type="project" value="UniProtKB-KW"/>
</dbReference>
<keyword evidence="4" id="KW-0762">Sugar transport</keyword>
<dbReference type="PROSITE" id="PS00211">
    <property type="entry name" value="ABC_TRANSPORTER_1"/>
    <property type="match status" value="2"/>
</dbReference>
<dbReference type="SUPFAM" id="SSF52540">
    <property type="entry name" value="P-loop containing nucleoside triphosphate hydrolases"/>
    <property type="match status" value="2"/>
</dbReference>
<evidence type="ECO:0000313" key="11">
    <source>
        <dbReference type="Proteomes" id="UP000270342"/>
    </source>
</evidence>
<dbReference type="GO" id="GO:0016887">
    <property type="term" value="F:ATP hydrolysis activity"/>
    <property type="evidence" value="ECO:0007669"/>
    <property type="project" value="InterPro"/>
</dbReference>
<dbReference type="PANTHER" id="PTHR43790">
    <property type="entry name" value="CARBOHYDRATE TRANSPORT ATP-BINDING PROTEIN MG119-RELATED"/>
    <property type="match status" value="1"/>
</dbReference>
<dbReference type="InterPro" id="IPR003439">
    <property type="entry name" value="ABC_transporter-like_ATP-bd"/>
</dbReference>
<evidence type="ECO:0000313" key="10">
    <source>
        <dbReference type="EMBL" id="RKP44992.1"/>
    </source>
</evidence>
<evidence type="ECO:0000256" key="8">
    <source>
        <dbReference type="SAM" id="MobiDB-lite"/>
    </source>
</evidence>
<reference evidence="10 11" key="1">
    <citation type="submission" date="2018-10" db="EMBL/GenBank/DDBJ databases">
        <title>Robbsia sp. DHC34, isolated from soil.</title>
        <authorList>
            <person name="Gao Z.-H."/>
            <person name="Qiu L.-H."/>
        </authorList>
    </citation>
    <scope>NUCLEOTIDE SEQUENCE [LARGE SCALE GENOMIC DNA]</scope>
    <source>
        <strain evidence="10 11">DHC34</strain>
    </source>
</reference>
<dbReference type="CDD" id="cd03216">
    <property type="entry name" value="ABC_Carb_Monos_I"/>
    <property type="match status" value="1"/>
</dbReference>
<evidence type="ECO:0000256" key="6">
    <source>
        <dbReference type="ARBA" id="ARBA00022741"/>
    </source>
</evidence>
<accession>A0A494X3R3</accession>
<dbReference type="InterPro" id="IPR017871">
    <property type="entry name" value="ABC_transporter-like_CS"/>
</dbReference>
<evidence type="ECO:0000256" key="7">
    <source>
        <dbReference type="ARBA" id="ARBA00022840"/>
    </source>
</evidence>
<evidence type="ECO:0000256" key="4">
    <source>
        <dbReference type="ARBA" id="ARBA00022597"/>
    </source>
</evidence>
<dbReference type="PROSITE" id="PS50893">
    <property type="entry name" value="ABC_TRANSPORTER_2"/>
    <property type="match status" value="2"/>
</dbReference>
<comment type="caution">
    <text evidence="10">The sequence shown here is derived from an EMBL/GenBank/DDBJ whole genome shotgun (WGS) entry which is preliminary data.</text>
</comment>
<feature type="domain" description="ABC transporter" evidence="9">
    <location>
        <begin position="372"/>
        <end position="616"/>
    </location>
</feature>
<evidence type="ECO:0000256" key="5">
    <source>
        <dbReference type="ARBA" id="ARBA00022737"/>
    </source>
</evidence>
<evidence type="ECO:0000256" key="2">
    <source>
        <dbReference type="ARBA" id="ARBA00022475"/>
    </source>
</evidence>
<keyword evidence="7 10" id="KW-0067">ATP-binding</keyword>
<feature type="compositionally biased region" description="Basic and acidic residues" evidence="8">
    <location>
        <begin position="49"/>
        <end position="65"/>
    </location>
</feature>